<gene>
    <name evidence="1" type="ORF">LVIROSA_LOCUS21729</name>
</gene>
<comment type="caution">
    <text evidence="1">The sequence shown here is derived from an EMBL/GenBank/DDBJ whole genome shotgun (WGS) entry which is preliminary data.</text>
</comment>
<keyword evidence="2" id="KW-1185">Reference proteome</keyword>
<protein>
    <submittedName>
        <fullName evidence="1">Uncharacterized protein</fullName>
    </submittedName>
</protein>
<evidence type="ECO:0000313" key="2">
    <source>
        <dbReference type="Proteomes" id="UP001157418"/>
    </source>
</evidence>
<dbReference type="EMBL" id="CAKMRJ010004445">
    <property type="protein sequence ID" value="CAH1435273.1"/>
    <property type="molecule type" value="Genomic_DNA"/>
</dbReference>
<name>A0AAU9NBY5_9ASTR</name>
<proteinExistence type="predicted"/>
<dbReference type="PROSITE" id="PS51257">
    <property type="entry name" value="PROKAR_LIPOPROTEIN"/>
    <property type="match status" value="1"/>
</dbReference>
<evidence type="ECO:0000313" key="1">
    <source>
        <dbReference type="EMBL" id="CAH1435273.1"/>
    </source>
</evidence>
<sequence length="97" mass="11055">MGLNRFCSHIHFLVSCEIRSELKLVPLPRYLLDIDREKTKKIPILWPSFQQASMKEKKQKTHTIGIGGGGSDRLSRGCGLRFFVSNSLDRSHTLVKT</sequence>
<reference evidence="1 2" key="1">
    <citation type="submission" date="2022-01" db="EMBL/GenBank/DDBJ databases">
        <authorList>
            <person name="Xiong W."/>
            <person name="Schranz E."/>
        </authorList>
    </citation>
    <scope>NUCLEOTIDE SEQUENCE [LARGE SCALE GENOMIC DNA]</scope>
</reference>
<dbReference type="Proteomes" id="UP001157418">
    <property type="component" value="Unassembled WGS sequence"/>
</dbReference>
<dbReference type="AlphaFoldDB" id="A0AAU9NBY5"/>
<accession>A0AAU9NBY5</accession>
<organism evidence="1 2">
    <name type="scientific">Lactuca virosa</name>
    <dbReference type="NCBI Taxonomy" id="75947"/>
    <lineage>
        <taxon>Eukaryota</taxon>
        <taxon>Viridiplantae</taxon>
        <taxon>Streptophyta</taxon>
        <taxon>Embryophyta</taxon>
        <taxon>Tracheophyta</taxon>
        <taxon>Spermatophyta</taxon>
        <taxon>Magnoliopsida</taxon>
        <taxon>eudicotyledons</taxon>
        <taxon>Gunneridae</taxon>
        <taxon>Pentapetalae</taxon>
        <taxon>asterids</taxon>
        <taxon>campanulids</taxon>
        <taxon>Asterales</taxon>
        <taxon>Asteraceae</taxon>
        <taxon>Cichorioideae</taxon>
        <taxon>Cichorieae</taxon>
        <taxon>Lactucinae</taxon>
        <taxon>Lactuca</taxon>
    </lineage>
</organism>